<evidence type="ECO:0000259" key="7">
    <source>
        <dbReference type="PROSITE" id="PS51111"/>
    </source>
</evidence>
<sequence length="647" mass="69462">MQEQEFEWGAASTTGREQVFLAIRPNGLATLTGHLVFRVTVTTSQGELTFSEWSAQLPSRPTKGHCSVLPSRGRSLSTLFTVACNGFSTVMPPLTYCITAGQGDDAVLLNCGREAVVTSITLPPGDAVANNNLDLTVKATDSLGGSIFHKLSVIVEKQTIDTMLEDGSSSLDDLEVLARTENLPALTRLVQAIVPALTDTPPSPAEPPSSEGKIKDMKRTKHIEVRKRMISALASVPVQTVEAVQQVSQAMSTVTAVPEEVTVSMQLSTTQALLGLSDSLLKLSANASGRAGPGKEDVARFLVMATGHVLEALRASTLMGEEEENDRETKSGIEERQKVTAGVLGTVDRLQNVLLSDRVPGEEVISVSTPALALALDRCKPGTLANYQIQGTEETSGSFSLPKSLPIPDGDDNAIDVEMVSFANNPYSWSENGSEVTGMVSSLTLKSSKDRGVLPVDNLSESIEIMLPRSGKSASAITWTEISADGNLTVIAVNITRDDTALVVVVEARSRAVLPAMFLFLRVDEWPTETEYNLTASLGHYTGHTWVINAEELPGLGTYYLAIKVAAEEAEGPEIWTTPGTLQERNGSLFLATFSARCLFWMDEEQTWSGSGCKVGPRTTPLVTQCLCYQLDIIRCRLPCATQHSGC</sequence>
<reference evidence="8" key="2">
    <citation type="submission" date="2025-09" db="UniProtKB">
        <authorList>
            <consortium name="Ensembl"/>
        </authorList>
    </citation>
    <scope>IDENTIFICATION</scope>
</reference>
<evidence type="ECO:0000256" key="6">
    <source>
        <dbReference type="ARBA" id="ARBA00023136"/>
    </source>
</evidence>
<keyword evidence="9" id="KW-1185">Reference proteome</keyword>
<keyword evidence="4" id="KW-0677">Repeat</keyword>
<comment type="subcellular location">
    <subcellularLocation>
        <location evidence="1">Membrane</location>
    </subcellularLocation>
</comment>
<keyword evidence="5" id="KW-1133">Transmembrane helix</keyword>
<comment type="similarity">
    <text evidence="2">Belongs to the polycystin family.</text>
</comment>
<dbReference type="PROSITE" id="PS51111">
    <property type="entry name" value="REJ"/>
    <property type="match status" value="1"/>
</dbReference>
<evidence type="ECO:0000313" key="9">
    <source>
        <dbReference type="Proteomes" id="UP000694388"/>
    </source>
</evidence>
<evidence type="ECO:0000256" key="3">
    <source>
        <dbReference type="ARBA" id="ARBA00022692"/>
    </source>
</evidence>
<name>A0A8C4NHZ7_EPTBU</name>
<dbReference type="OMA" id="WPTETEY"/>
<dbReference type="InterPro" id="IPR014010">
    <property type="entry name" value="REJ_dom"/>
</dbReference>
<dbReference type="PANTHER" id="PTHR46730">
    <property type="entry name" value="POLYCYSTIN-1"/>
    <property type="match status" value="1"/>
</dbReference>
<accession>A0A8C4NHZ7</accession>
<proteinExistence type="inferred from homology"/>
<dbReference type="Proteomes" id="UP000694388">
    <property type="component" value="Unplaced"/>
</dbReference>
<evidence type="ECO:0000256" key="1">
    <source>
        <dbReference type="ARBA" id="ARBA00004370"/>
    </source>
</evidence>
<feature type="domain" description="REJ" evidence="7">
    <location>
        <begin position="1"/>
        <end position="426"/>
    </location>
</feature>
<dbReference type="GeneTree" id="ENSGT00940000161577"/>
<evidence type="ECO:0000256" key="4">
    <source>
        <dbReference type="ARBA" id="ARBA00022737"/>
    </source>
</evidence>
<dbReference type="GO" id="GO:0006816">
    <property type="term" value="P:calcium ion transport"/>
    <property type="evidence" value="ECO:0007669"/>
    <property type="project" value="TreeGrafter"/>
</dbReference>
<evidence type="ECO:0000256" key="2">
    <source>
        <dbReference type="ARBA" id="ARBA00007200"/>
    </source>
</evidence>
<dbReference type="PANTHER" id="PTHR46730:SF1">
    <property type="entry name" value="PLAT DOMAIN-CONTAINING PROTEIN"/>
    <property type="match status" value="1"/>
</dbReference>
<dbReference type="GO" id="GO:0005886">
    <property type="term" value="C:plasma membrane"/>
    <property type="evidence" value="ECO:0007669"/>
    <property type="project" value="TreeGrafter"/>
</dbReference>
<dbReference type="AlphaFoldDB" id="A0A8C4NHZ7"/>
<organism evidence="8 9">
    <name type="scientific">Eptatretus burgeri</name>
    <name type="common">Inshore hagfish</name>
    <dbReference type="NCBI Taxonomy" id="7764"/>
    <lineage>
        <taxon>Eukaryota</taxon>
        <taxon>Metazoa</taxon>
        <taxon>Chordata</taxon>
        <taxon>Craniata</taxon>
        <taxon>Vertebrata</taxon>
        <taxon>Cyclostomata</taxon>
        <taxon>Myxini</taxon>
        <taxon>Myxiniformes</taxon>
        <taxon>Myxinidae</taxon>
        <taxon>Eptatretinae</taxon>
        <taxon>Eptatretus</taxon>
    </lineage>
</organism>
<dbReference type="Pfam" id="PF02010">
    <property type="entry name" value="REJ"/>
    <property type="match status" value="1"/>
</dbReference>
<reference evidence="8" key="1">
    <citation type="submission" date="2025-08" db="UniProtKB">
        <authorList>
            <consortium name="Ensembl"/>
        </authorList>
    </citation>
    <scope>IDENTIFICATION</scope>
</reference>
<dbReference type="GO" id="GO:0005261">
    <property type="term" value="F:monoatomic cation channel activity"/>
    <property type="evidence" value="ECO:0007669"/>
    <property type="project" value="TreeGrafter"/>
</dbReference>
<protein>
    <recommendedName>
        <fullName evidence="7">REJ domain-containing protein</fullName>
    </recommendedName>
</protein>
<keyword evidence="6" id="KW-0472">Membrane</keyword>
<evidence type="ECO:0000313" key="8">
    <source>
        <dbReference type="Ensembl" id="ENSEBUP00000006202.1"/>
    </source>
</evidence>
<dbReference type="InterPro" id="IPR002859">
    <property type="entry name" value="PKD/REJ-like"/>
</dbReference>
<dbReference type="Ensembl" id="ENSEBUT00000006654.1">
    <property type="protein sequence ID" value="ENSEBUP00000006202.1"/>
    <property type="gene ID" value="ENSEBUG00000004124.1"/>
</dbReference>
<evidence type="ECO:0000256" key="5">
    <source>
        <dbReference type="ARBA" id="ARBA00022989"/>
    </source>
</evidence>
<keyword evidence="3" id="KW-0812">Transmembrane</keyword>